<name>A0A7S7NUF0_PALFE</name>
<dbReference type="SUPFAM" id="SSF46785">
    <property type="entry name" value="Winged helix' DNA-binding domain"/>
    <property type="match status" value="1"/>
</dbReference>
<dbReference type="AlphaFoldDB" id="A0A7S7NUF0"/>
<dbReference type="EMBL" id="CP063849">
    <property type="protein sequence ID" value="QOY89921.1"/>
    <property type="molecule type" value="Genomic_DNA"/>
</dbReference>
<dbReference type="InterPro" id="IPR052509">
    <property type="entry name" value="Metal_resp_DNA-bind_regulator"/>
</dbReference>
<dbReference type="InterPro" id="IPR005149">
    <property type="entry name" value="Tscrpt_reg_PadR_N"/>
</dbReference>
<evidence type="ECO:0000259" key="1">
    <source>
        <dbReference type="Pfam" id="PF03551"/>
    </source>
</evidence>
<dbReference type="InterPro" id="IPR036390">
    <property type="entry name" value="WH_DNA-bd_sf"/>
</dbReference>
<organism evidence="2 3">
    <name type="scientific">Paludibaculum fermentans</name>
    <dbReference type="NCBI Taxonomy" id="1473598"/>
    <lineage>
        <taxon>Bacteria</taxon>
        <taxon>Pseudomonadati</taxon>
        <taxon>Acidobacteriota</taxon>
        <taxon>Terriglobia</taxon>
        <taxon>Bryobacterales</taxon>
        <taxon>Bryobacteraceae</taxon>
        <taxon>Paludibaculum</taxon>
    </lineage>
</organism>
<dbReference type="Pfam" id="PF03551">
    <property type="entry name" value="PadR"/>
    <property type="match status" value="1"/>
</dbReference>
<accession>A0A7S7NUF0</accession>
<dbReference type="Gene3D" id="1.10.10.10">
    <property type="entry name" value="Winged helix-like DNA-binding domain superfamily/Winged helix DNA-binding domain"/>
    <property type="match status" value="1"/>
</dbReference>
<proteinExistence type="predicted"/>
<feature type="domain" description="Transcription regulator PadR N-terminal" evidence="1">
    <location>
        <begin position="21"/>
        <end position="95"/>
    </location>
</feature>
<protein>
    <submittedName>
        <fullName evidence="2">PadR family transcriptional regulator</fullName>
    </submittedName>
</protein>
<evidence type="ECO:0000313" key="3">
    <source>
        <dbReference type="Proteomes" id="UP000593892"/>
    </source>
</evidence>
<sequence>MSLLERTSRDPIPPGTLDMLILNTLSRHGKLHGFEIAESIQELSSDVLQVEEGSLYPALQRMLLKGWLLAEWGKTAENRRARYYTLSDEGRARLDEELAQYQRVSAAIARILQPA</sequence>
<keyword evidence="3" id="KW-1185">Reference proteome</keyword>
<dbReference type="NCBIfam" id="TIGR03433">
    <property type="entry name" value="padR_acidobact"/>
    <property type="match status" value="1"/>
</dbReference>
<gene>
    <name evidence="2" type="ORF">IRI77_08185</name>
</gene>
<dbReference type="InterPro" id="IPR036388">
    <property type="entry name" value="WH-like_DNA-bd_sf"/>
</dbReference>
<reference evidence="2 3" key="1">
    <citation type="submission" date="2020-10" db="EMBL/GenBank/DDBJ databases">
        <title>Complete genome sequence of Paludibaculum fermentans P105T, a facultatively anaerobic acidobacterium capable of dissimilatory Fe(III) reduction.</title>
        <authorList>
            <person name="Dedysh S.N."/>
            <person name="Beletsky A.V."/>
            <person name="Kulichevskaya I.S."/>
            <person name="Mardanov A.V."/>
            <person name="Ravin N.V."/>
        </authorList>
    </citation>
    <scope>NUCLEOTIDE SEQUENCE [LARGE SCALE GENOMIC DNA]</scope>
    <source>
        <strain evidence="2 3">P105</strain>
    </source>
</reference>
<dbReference type="KEGG" id="pfer:IRI77_08185"/>
<dbReference type="RefSeq" id="WP_194451584.1">
    <property type="nucleotide sequence ID" value="NZ_CP063849.1"/>
</dbReference>
<dbReference type="InterPro" id="IPR017799">
    <property type="entry name" value="Tscrpt_reg_PadR_acidobac-type"/>
</dbReference>
<dbReference type="PANTHER" id="PTHR33169:SF14">
    <property type="entry name" value="TRANSCRIPTIONAL REGULATOR RV3488"/>
    <property type="match status" value="1"/>
</dbReference>
<dbReference type="Proteomes" id="UP000593892">
    <property type="component" value="Chromosome"/>
</dbReference>
<evidence type="ECO:0000313" key="2">
    <source>
        <dbReference type="EMBL" id="QOY89921.1"/>
    </source>
</evidence>
<dbReference type="PANTHER" id="PTHR33169">
    <property type="entry name" value="PADR-FAMILY TRANSCRIPTIONAL REGULATOR"/>
    <property type="match status" value="1"/>
</dbReference>